<dbReference type="Proteomes" id="UP000430232">
    <property type="component" value="Unassembled WGS sequence"/>
</dbReference>
<dbReference type="GeneID" id="99792229"/>
<keyword evidence="2" id="KW-1185">Reference proteome</keyword>
<proteinExistence type="predicted"/>
<gene>
    <name evidence="1" type="ORF">F7R21_12565</name>
</gene>
<organism evidence="1 2">
    <name type="scientific">Burkholderia latens</name>
    <dbReference type="NCBI Taxonomy" id="488446"/>
    <lineage>
        <taxon>Bacteria</taxon>
        <taxon>Pseudomonadati</taxon>
        <taxon>Pseudomonadota</taxon>
        <taxon>Betaproteobacteria</taxon>
        <taxon>Burkholderiales</taxon>
        <taxon>Burkholderiaceae</taxon>
        <taxon>Burkholderia</taxon>
        <taxon>Burkholderia cepacia complex</taxon>
    </lineage>
</organism>
<dbReference type="AlphaFoldDB" id="A0A6H9T0Q5"/>
<evidence type="ECO:0000313" key="2">
    <source>
        <dbReference type="Proteomes" id="UP000430232"/>
    </source>
</evidence>
<evidence type="ECO:0000313" key="1">
    <source>
        <dbReference type="EMBL" id="KAB0642230.1"/>
    </source>
</evidence>
<dbReference type="EMBL" id="VZOJ01000028">
    <property type="protein sequence ID" value="KAB0642230.1"/>
    <property type="molecule type" value="Genomic_DNA"/>
</dbReference>
<reference evidence="1 2" key="1">
    <citation type="submission" date="2019-09" db="EMBL/GenBank/DDBJ databases">
        <title>Draft genome sequences of 48 bacterial type strains from the CCUG.</title>
        <authorList>
            <person name="Tunovic T."/>
            <person name="Pineiro-Iglesias B."/>
            <person name="Unosson C."/>
            <person name="Inganas E."/>
            <person name="Ohlen M."/>
            <person name="Cardew S."/>
            <person name="Jensie-Markopoulos S."/>
            <person name="Salva-Serra F."/>
            <person name="Jaen-Luchoro D."/>
            <person name="Karlsson R."/>
            <person name="Svensson-Stadler L."/>
            <person name="Chun J."/>
            <person name="Moore E."/>
        </authorList>
    </citation>
    <scope>NUCLEOTIDE SEQUENCE [LARGE SCALE GENOMIC DNA]</scope>
    <source>
        <strain evidence="1 2">CCUG 54555</strain>
    </source>
</reference>
<comment type="caution">
    <text evidence="1">The sequence shown here is derived from an EMBL/GenBank/DDBJ whole genome shotgun (WGS) entry which is preliminary data.</text>
</comment>
<name>A0A6H9T0Q5_9BURK</name>
<dbReference type="RefSeq" id="WP_151064607.1">
    <property type="nucleotide sequence ID" value="NZ_CABVPL010000046.1"/>
</dbReference>
<accession>A0A6H9T0Q5</accession>
<sequence length="64" mass="7328">MMFLVSQHRDRRIFAIACRLNGGDPDEAFHPLQWRHGLVRRPTLSGKGSGACPEDIGRDYHRII</sequence>
<protein>
    <submittedName>
        <fullName evidence="1">Uncharacterized protein</fullName>
    </submittedName>
</protein>